<accession>A0A8H6HK25</accession>
<reference evidence="2 3" key="1">
    <citation type="submission" date="2020-07" db="EMBL/GenBank/DDBJ databases">
        <title>Comparative genomics of pyrophilous fungi reveals a link between fire events and developmental genes.</title>
        <authorList>
            <consortium name="DOE Joint Genome Institute"/>
            <person name="Steindorff A.S."/>
            <person name="Carver A."/>
            <person name="Calhoun S."/>
            <person name="Stillman K."/>
            <person name="Liu H."/>
            <person name="Lipzen A."/>
            <person name="Pangilinan J."/>
            <person name="Labutti K."/>
            <person name="Bruns T.D."/>
            <person name="Grigoriev I.V."/>
        </authorList>
    </citation>
    <scope>NUCLEOTIDE SEQUENCE [LARGE SCALE GENOMIC DNA]</scope>
    <source>
        <strain evidence="2 3">CBS 144469</strain>
    </source>
</reference>
<dbReference type="OrthoDB" id="3130392at2759"/>
<dbReference type="InterPro" id="IPR032675">
    <property type="entry name" value="LRR_dom_sf"/>
</dbReference>
<proteinExistence type="predicted"/>
<gene>
    <name evidence="2" type="ORF">DFP72DRAFT_854188</name>
</gene>
<organism evidence="2 3">
    <name type="scientific">Ephemerocybe angulata</name>
    <dbReference type="NCBI Taxonomy" id="980116"/>
    <lineage>
        <taxon>Eukaryota</taxon>
        <taxon>Fungi</taxon>
        <taxon>Dikarya</taxon>
        <taxon>Basidiomycota</taxon>
        <taxon>Agaricomycotina</taxon>
        <taxon>Agaricomycetes</taxon>
        <taxon>Agaricomycetidae</taxon>
        <taxon>Agaricales</taxon>
        <taxon>Agaricineae</taxon>
        <taxon>Psathyrellaceae</taxon>
        <taxon>Ephemerocybe</taxon>
    </lineage>
</organism>
<dbReference type="EMBL" id="JACGCI010000079">
    <property type="protein sequence ID" value="KAF6747612.1"/>
    <property type="molecule type" value="Genomic_DNA"/>
</dbReference>
<feature type="compositionally biased region" description="Pro residues" evidence="1">
    <location>
        <begin position="1"/>
        <end position="10"/>
    </location>
</feature>
<protein>
    <submittedName>
        <fullName evidence="2">Uncharacterized protein</fullName>
    </submittedName>
</protein>
<dbReference type="Gene3D" id="3.80.10.10">
    <property type="entry name" value="Ribonuclease Inhibitor"/>
    <property type="match status" value="1"/>
</dbReference>
<dbReference type="Proteomes" id="UP000521943">
    <property type="component" value="Unassembled WGS sequence"/>
</dbReference>
<evidence type="ECO:0000313" key="3">
    <source>
        <dbReference type="Proteomes" id="UP000521943"/>
    </source>
</evidence>
<name>A0A8H6HK25_9AGAR</name>
<dbReference type="SUPFAM" id="SSF52047">
    <property type="entry name" value="RNI-like"/>
    <property type="match status" value="1"/>
</dbReference>
<comment type="caution">
    <text evidence="2">The sequence shown here is derived from an EMBL/GenBank/DDBJ whole genome shotgun (WGS) entry which is preliminary data.</text>
</comment>
<evidence type="ECO:0000313" key="2">
    <source>
        <dbReference type="EMBL" id="KAF6747612.1"/>
    </source>
</evidence>
<dbReference type="AlphaFoldDB" id="A0A8H6HK25"/>
<keyword evidence="3" id="KW-1185">Reference proteome</keyword>
<evidence type="ECO:0000256" key="1">
    <source>
        <dbReference type="SAM" id="MobiDB-lite"/>
    </source>
</evidence>
<sequence>MVDFMQPPPRTDMGDNGLFGNDDHRRGRSIPRPFPPEIWREIMLRSLSTPGVPDPLQVQFGLNDTLTRCYRSDDSARRELATSYAFVSAALHEVVTSVLWRHVTIRTAQAVGPVVRMAKYGSALWNNSQGLGVLCRRLDLCMTVPWSVAEIRPLLRVLPHLEVLVVDNGTLAGDGASLGRALVKEIACAGITSIRRLEFWGQSLETVTNDLVVLARQLPRLETLHLTGIINPREVDEGPVDLTTTTFLSLTTLSVTGAYRPPGDRFDEGLKSIADAHDLLPALVHFDVDYGLRRRHPALTEFIQNRGHRLLRLSLDTRDWETLEGLDLPHALRDLRMLRIRSDHNGWMMRDDYARWIIPTALPNVETIVLLEGHGMHTTWSLGGLEGYLSEVFREHRYNYTSGVLVSCGGAFGRGWKE</sequence>
<feature type="region of interest" description="Disordered" evidence="1">
    <location>
        <begin position="1"/>
        <end position="31"/>
    </location>
</feature>